<keyword evidence="1" id="KW-0521">NADP</keyword>
<dbReference type="Pfam" id="PF13460">
    <property type="entry name" value="NAD_binding_10"/>
    <property type="match status" value="1"/>
</dbReference>
<keyword evidence="4" id="KW-1185">Reference proteome</keyword>
<dbReference type="Gene3D" id="3.40.50.720">
    <property type="entry name" value="NAD(P)-binding Rossmann-like Domain"/>
    <property type="match status" value="1"/>
</dbReference>
<proteinExistence type="predicted"/>
<accession>A0A198A679</accession>
<evidence type="ECO:0000313" key="4">
    <source>
        <dbReference type="Proteomes" id="UP000078454"/>
    </source>
</evidence>
<dbReference type="InterPro" id="IPR051164">
    <property type="entry name" value="NmrA-like_oxidored"/>
</dbReference>
<reference evidence="3 4" key="1">
    <citation type="submission" date="2016-05" db="EMBL/GenBank/DDBJ databases">
        <title>Paenibacillus sp. 1ZS3-15 nov., isolated from the rhizosphere soil.</title>
        <authorList>
            <person name="Zhang X.X."/>
            <person name="Zhang J."/>
        </authorList>
    </citation>
    <scope>NUCLEOTIDE SEQUENCE [LARGE SCALE GENOMIC DNA]</scope>
    <source>
        <strain evidence="3 4">1ZS3-15</strain>
    </source>
</reference>
<feature type="domain" description="NAD(P)-binding" evidence="2">
    <location>
        <begin position="40"/>
        <end position="171"/>
    </location>
</feature>
<evidence type="ECO:0000259" key="2">
    <source>
        <dbReference type="Pfam" id="PF13460"/>
    </source>
</evidence>
<dbReference type="OrthoDB" id="152510at2"/>
<dbReference type="PANTHER" id="PTHR42748:SF3">
    <property type="entry name" value="BLL4366 PROTEIN"/>
    <property type="match status" value="1"/>
</dbReference>
<protein>
    <submittedName>
        <fullName evidence="3">NmrA family transcriptional regulator</fullName>
    </submittedName>
</protein>
<name>A0A198A679_9BACL</name>
<dbReference type="RefSeq" id="WP_068667540.1">
    <property type="nucleotide sequence ID" value="NZ_LYPB01000076.1"/>
</dbReference>
<evidence type="ECO:0000256" key="1">
    <source>
        <dbReference type="ARBA" id="ARBA00022857"/>
    </source>
</evidence>
<dbReference type="EMBL" id="LYPB01000076">
    <property type="protein sequence ID" value="OAS16483.1"/>
    <property type="molecule type" value="Genomic_DNA"/>
</dbReference>
<dbReference type="InterPro" id="IPR036291">
    <property type="entry name" value="NAD(P)-bd_dom_sf"/>
</dbReference>
<dbReference type="AlphaFoldDB" id="A0A198A679"/>
<sequence>MKIVVIGGSGLIGSKVVQNLRELGHEAVPASPSLGVNTITGEGLAEALHGAEIVVDVTNSPSFEDEAVMSFFVTSNKNLLTAEAAAGVRHHVALSVVGTERLLQSGYFKAKMAQEELIKASPIPYTIVRATQFFEFIGSIAYVATEGDTVRLPSALTQPMVSDDVAAVVADFTLGAPVNDIVDAAGPDQIRLDELVRQFLAANQDPRQVITDDNALYFGSVEVNDQSLVPIDGPTRITTITTTRFHDWLKRSVTQE</sequence>
<gene>
    <name evidence="3" type="ORF">A8708_21005</name>
</gene>
<dbReference type="SUPFAM" id="SSF51735">
    <property type="entry name" value="NAD(P)-binding Rossmann-fold domains"/>
    <property type="match status" value="1"/>
</dbReference>
<comment type="caution">
    <text evidence="3">The sequence shown here is derived from an EMBL/GenBank/DDBJ whole genome shotgun (WGS) entry which is preliminary data.</text>
</comment>
<dbReference type="STRING" id="1850517.A8708_21005"/>
<dbReference type="PANTHER" id="PTHR42748">
    <property type="entry name" value="NITROGEN METABOLITE REPRESSION PROTEIN NMRA FAMILY MEMBER"/>
    <property type="match status" value="1"/>
</dbReference>
<evidence type="ECO:0000313" key="3">
    <source>
        <dbReference type="EMBL" id="OAS16483.1"/>
    </source>
</evidence>
<dbReference type="InterPro" id="IPR016040">
    <property type="entry name" value="NAD(P)-bd_dom"/>
</dbReference>
<dbReference type="Proteomes" id="UP000078454">
    <property type="component" value="Unassembled WGS sequence"/>
</dbReference>
<organism evidence="3 4">
    <name type="scientific">Paenibacillus oryzisoli</name>
    <dbReference type="NCBI Taxonomy" id="1850517"/>
    <lineage>
        <taxon>Bacteria</taxon>
        <taxon>Bacillati</taxon>
        <taxon>Bacillota</taxon>
        <taxon>Bacilli</taxon>
        <taxon>Bacillales</taxon>
        <taxon>Paenibacillaceae</taxon>
        <taxon>Paenibacillus</taxon>
    </lineage>
</organism>